<evidence type="ECO:0000313" key="3">
    <source>
        <dbReference type="Proteomes" id="UP000799424"/>
    </source>
</evidence>
<dbReference type="AlphaFoldDB" id="A0A6A7AG46"/>
<reference evidence="2" key="1">
    <citation type="journal article" date="2020" name="Stud. Mycol.">
        <title>101 Dothideomycetes genomes: a test case for predicting lifestyles and emergence of pathogens.</title>
        <authorList>
            <person name="Haridas S."/>
            <person name="Albert R."/>
            <person name="Binder M."/>
            <person name="Bloem J."/>
            <person name="Labutti K."/>
            <person name="Salamov A."/>
            <person name="Andreopoulos B."/>
            <person name="Baker S."/>
            <person name="Barry K."/>
            <person name="Bills G."/>
            <person name="Bluhm B."/>
            <person name="Cannon C."/>
            <person name="Castanera R."/>
            <person name="Culley D."/>
            <person name="Daum C."/>
            <person name="Ezra D."/>
            <person name="Gonzalez J."/>
            <person name="Henrissat B."/>
            <person name="Kuo A."/>
            <person name="Liang C."/>
            <person name="Lipzen A."/>
            <person name="Lutzoni F."/>
            <person name="Magnuson J."/>
            <person name="Mondo S."/>
            <person name="Nolan M."/>
            <person name="Ohm R."/>
            <person name="Pangilinan J."/>
            <person name="Park H.-J."/>
            <person name="Ramirez L."/>
            <person name="Alfaro M."/>
            <person name="Sun H."/>
            <person name="Tritt A."/>
            <person name="Yoshinaga Y."/>
            <person name="Zwiers L.-H."/>
            <person name="Turgeon B."/>
            <person name="Goodwin S."/>
            <person name="Spatafora J."/>
            <person name="Crous P."/>
            <person name="Grigoriev I."/>
        </authorList>
    </citation>
    <scope>NUCLEOTIDE SEQUENCE</scope>
    <source>
        <strain evidence="2">CBS 113818</strain>
    </source>
</reference>
<proteinExistence type="predicted"/>
<dbReference type="Pfam" id="PF06985">
    <property type="entry name" value="HET"/>
    <property type="match status" value="1"/>
</dbReference>
<dbReference type="PANTHER" id="PTHR24148">
    <property type="entry name" value="ANKYRIN REPEAT DOMAIN-CONTAINING PROTEIN 39 HOMOLOG-RELATED"/>
    <property type="match status" value="1"/>
</dbReference>
<evidence type="ECO:0000313" key="2">
    <source>
        <dbReference type="EMBL" id="KAF2831688.1"/>
    </source>
</evidence>
<name>A0A6A7AG46_9PLEO</name>
<feature type="non-terminal residue" evidence="2">
    <location>
        <position position="119"/>
    </location>
</feature>
<accession>A0A6A7AG46</accession>
<dbReference type="InterPro" id="IPR052895">
    <property type="entry name" value="HetReg/Transcr_Mod"/>
</dbReference>
<dbReference type="EMBL" id="MU006218">
    <property type="protein sequence ID" value="KAF2831688.1"/>
    <property type="molecule type" value="Genomic_DNA"/>
</dbReference>
<feature type="domain" description="Heterokaryon incompatibility" evidence="1">
    <location>
        <begin position="35"/>
        <end position="119"/>
    </location>
</feature>
<gene>
    <name evidence="2" type="ORF">CC86DRAFT_246719</name>
</gene>
<protein>
    <submittedName>
        <fullName evidence="2">HET-domain-containing protein</fullName>
    </submittedName>
</protein>
<dbReference type="OrthoDB" id="2157530at2759"/>
<sequence length="119" mass="13826">EQRNFRLLKLQSGDWNEPLQCRLLVENLNSLSYTYEAVSYVWGDATKFEPILCNGAHANITRSLFEALRVFRRSSGEPLRMLWADAICIDQANVRERSYQVQLMQQIYKAASKVLIWIG</sequence>
<feature type="non-terminal residue" evidence="2">
    <location>
        <position position="1"/>
    </location>
</feature>
<dbReference type="Proteomes" id="UP000799424">
    <property type="component" value="Unassembled WGS sequence"/>
</dbReference>
<keyword evidence="3" id="KW-1185">Reference proteome</keyword>
<evidence type="ECO:0000259" key="1">
    <source>
        <dbReference type="Pfam" id="PF06985"/>
    </source>
</evidence>
<organism evidence="2 3">
    <name type="scientific">Ophiobolus disseminans</name>
    <dbReference type="NCBI Taxonomy" id="1469910"/>
    <lineage>
        <taxon>Eukaryota</taxon>
        <taxon>Fungi</taxon>
        <taxon>Dikarya</taxon>
        <taxon>Ascomycota</taxon>
        <taxon>Pezizomycotina</taxon>
        <taxon>Dothideomycetes</taxon>
        <taxon>Pleosporomycetidae</taxon>
        <taxon>Pleosporales</taxon>
        <taxon>Pleosporineae</taxon>
        <taxon>Phaeosphaeriaceae</taxon>
        <taxon>Ophiobolus</taxon>
    </lineage>
</organism>
<dbReference type="InterPro" id="IPR010730">
    <property type="entry name" value="HET"/>
</dbReference>
<dbReference type="PANTHER" id="PTHR24148:SF64">
    <property type="entry name" value="HETEROKARYON INCOMPATIBILITY DOMAIN-CONTAINING PROTEIN"/>
    <property type="match status" value="1"/>
</dbReference>